<evidence type="ECO:0000313" key="1">
    <source>
        <dbReference type="EMBL" id="ESU26736.1"/>
    </source>
</evidence>
<comment type="caution">
    <text evidence="1">The sequence shown here is derived from an EMBL/GenBank/DDBJ whole genome shotgun (WGS) entry which is preliminary data.</text>
</comment>
<protein>
    <submittedName>
        <fullName evidence="1">Uncharacterized protein</fullName>
    </submittedName>
</protein>
<proteinExistence type="predicted"/>
<evidence type="ECO:0000313" key="2">
    <source>
        <dbReference type="Proteomes" id="UP000018234"/>
    </source>
</evidence>
<name>A0ABN0QHP8_9FLAO</name>
<dbReference type="Proteomes" id="UP000018234">
    <property type="component" value="Unassembled WGS sequence"/>
</dbReference>
<dbReference type="EMBL" id="AVFO01000015">
    <property type="protein sequence ID" value="ESU26736.1"/>
    <property type="molecule type" value="Genomic_DNA"/>
</dbReference>
<gene>
    <name evidence="1" type="ORF">FSS13T_09000</name>
</gene>
<sequence length="43" mass="5152">MLLYFSFCFELVSKYFLTDFIKKAPAVGRGFNCILKFDFQFKQ</sequence>
<accession>A0ABN0QHP8</accession>
<organism evidence="1 2">
    <name type="scientific">Flavobacterium saliperosum S13</name>
    <dbReference type="NCBI Taxonomy" id="1341155"/>
    <lineage>
        <taxon>Bacteria</taxon>
        <taxon>Pseudomonadati</taxon>
        <taxon>Bacteroidota</taxon>
        <taxon>Flavobacteriia</taxon>
        <taxon>Flavobacteriales</taxon>
        <taxon>Flavobacteriaceae</taxon>
        <taxon>Flavobacterium</taxon>
    </lineage>
</organism>
<keyword evidence="2" id="KW-1185">Reference proteome</keyword>
<reference evidence="1 2" key="1">
    <citation type="submission" date="2013-08" db="EMBL/GenBank/DDBJ databases">
        <title>Flavobacterium saliperosum type strain genome sequencing.</title>
        <authorList>
            <person name="Lee K."/>
            <person name="Yi H."/>
            <person name="Park S."/>
            <person name="Chun J."/>
        </authorList>
    </citation>
    <scope>NUCLEOTIDE SEQUENCE [LARGE SCALE GENOMIC DNA]</scope>
    <source>
        <strain evidence="1 2">S13</strain>
    </source>
</reference>